<protein>
    <submittedName>
        <fullName evidence="3">Reverse transcriptase domain-containing protein</fullName>
    </submittedName>
</protein>
<feature type="compositionally biased region" description="Basic and acidic residues" evidence="1">
    <location>
        <begin position="128"/>
        <end position="142"/>
    </location>
</feature>
<dbReference type="PANTHER" id="PTHR33223">
    <property type="entry name" value="CCHC-TYPE DOMAIN-CONTAINING PROTEIN"/>
    <property type="match status" value="1"/>
</dbReference>
<dbReference type="EMBL" id="BQNB010018576">
    <property type="protein sequence ID" value="GJT75922.1"/>
    <property type="molecule type" value="Genomic_DNA"/>
</dbReference>
<dbReference type="Pfam" id="PF03732">
    <property type="entry name" value="Retrotrans_gag"/>
    <property type="match status" value="1"/>
</dbReference>
<organism evidence="3 4">
    <name type="scientific">Tanacetum coccineum</name>
    <dbReference type="NCBI Taxonomy" id="301880"/>
    <lineage>
        <taxon>Eukaryota</taxon>
        <taxon>Viridiplantae</taxon>
        <taxon>Streptophyta</taxon>
        <taxon>Embryophyta</taxon>
        <taxon>Tracheophyta</taxon>
        <taxon>Spermatophyta</taxon>
        <taxon>Magnoliopsida</taxon>
        <taxon>eudicotyledons</taxon>
        <taxon>Gunneridae</taxon>
        <taxon>Pentapetalae</taxon>
        <taxon>asterids</taxon>
        <taxon>campanulids</taxon>
        <taxon>Asterales</taxon>
        <taxon>Asteraceae</taxon>
        <taxon>Asteroideae</taxon>
        <taxon>Anthemideae</taxon>
        <taxon>Anthemidinae</taxon>
        <taxon>Tanacetum</taxon>
    </lineage>
</organism>
<reference evidence="3" key="2">
    <citation type="submission" date="2022-01" db="EMBL/GenBank/DDBJ databases">
        <authorList>
            <person name="Yamashiro T."/>
            <person name="Shiraishi A."/>
            <person name="Satake H."/>
            <person name="Nakayama K."/>
        </authorList>
    </citation>
    <scope>NUCLEOTIDE SEQUENCE</scope>
</reference>
<evidence type="ECO:0000313" key="3">
    <source>
        <dbReference type="EMBL" id="GJT75922.1"/>
    </source>
</evidence>
<name>A0ABQ5GM12_9ASTR</name>
<feature type="domain" description="Retrotransposon gag" evidence="2">
    <location>
        <begin position="281"/>
        <end position="354"/>
    </location>
</feature>
<proteinExistence type="predicted"/>
<dbReference type="Proteomes" id="UP001151760">
    <property type="component" value="Unassembled WGS sequence"/>
</dbReference>
<keyword evidence="3" id="KW-0548">Nucleotidyltransferase</keyword>
<dbReference type="GO" id="GO:0003964">
    <property type="term" value="F:RNA-directed DNA polymerase activity"/>
    <property type="evidence" value="ECO:0007669"/>
    <property type="project" value="UniProtKB-KW"/>
</dbReference>
<dbReference type="InterPro" id="IPR005162">
    <property type="entry name" value="Retrotrans_gag_dom"/>
</dbReference>
<dbReference type="PANTHER" id="PTHR33223:SF11">
    <property type="entry name" value="ELEMENT PROTEIN, PUTATIVE-RELATED"/>
    <property type="match status" value="1"/>
</dbReference>
<keyword evidence="3" id="KW-0808">Transferase</keyword>
<evidence type="ECO:0000313" key="4">
    <source>
        <dbReference type="Proteomes" id="UP001151760"/>
    </source>
</evidence>
<evidence type="ECO:0000259" key="2">
    <source>
        <dbReference type="Pfam" id="PF03732"/>
    </source>
</evidence>
<reference evidence="3" key="1">
    <citation type="journal article" date="2022" name="Int. J. Mol. Sci.">
        <title>Draft Genome of Tanacetum Coccineum: Genomic Comparison of Closely Related Tanacetum-Family Plants.</title>
        <authorList>
            <person name="Yamashiro T."/>
            <person name="Shiraishi A."/>
            <person name="Nakayama K."/>
            <person name="Satake H."/>
        </authorList>
    </citation>
    <scope>NUCLEOTIDE SEQUENCE</scope>
</reference>
<gene>
    <name evidence="3" type="ORF">Tco_1042647</name>
</gene>
<feature type="region of interest" description="Disordered" evidence="1">
    <location>
        <begin position="128"/>
        <end position="152"/>
    </location>
</feature>
<evidence type="ECO:0000256" key="1">
    <source>
        <dbReference type="SAM" id="MobiDB-lite"/>
    </source>
</evidence>
<accession>A0ABQ5GM12</accession>
<comment type="caution">
    <text evidence="3">The sequence shown here is derived from an EMBL/GenBank/DDBJ whole genome shotgun (WGS) entry which is preliminary data.</text>
</comment>
<sequence>MTSPLGFLTLNPLPGLNVSELPPITASNFTTRTPENTSLINQASTSNNPDPMISLTFVEANYEVIKSLLRERRRQGRNEDIHNKLEYFSEEYDEEREMEPRPMRVWEATPIPQVASSRVRRQKERVVEFEDAPNREGSKATHEPSFLGSGGSSSFGGPPTYYSYGGYDSQAPAGGIVPASHGLIHPLGVFPNRYPFNAQPMYPFPNAPIYPNQAPSGLFTDYTDCVTPFVHWIEDYPLLDGLKMPSHVGSYDGKRDPDNFLHLFEGAIRMQKWAMPEACHMFTYTLKDSTQIWWNGQKTGSILNYEDLKAKFRSHFSQQKKFTKTHLIVHNIKQKEGESARAFVTRSLRVDSKVPLVDFSGEHSWPLGEVPLEITIGEGPFERTEVLNFVIVRSNSLHNLILRRTAIQKMGIVVSTIHRAIKFHTPEGVGTVLSTYEHDKTGEGQKKLKETSQEATKDIPSCMNTIEEVVINDKYPDQTVIIGRQLPTSFKKRLRDLLKANTDIFAWTYSDMMGISRTIKVGGRPLITEHRLNELKHIELRKQKKMGLAPERSEALHKEVEELTYANILRESKYQTWESNPILIKKRVMKVEAMRGLHRHQ</sequence>
<keyword evidence="3" id="KW-0695">RNA-directed DNA polymerase</keyword>
<keyword evidence="4" id="KW-1185">Reference proteome</keyword>